<gene>
    <name evidence="3" type="ORF">AU468_04885</name>
</gene>
<dbReference type="GO" id="GO:0016020">
    <property type="term" value="C:membrane"/>
    <property type="evidence" value="ECO:0007669"/>
    <property type="project" value="UniProtKB-UniRule"/>
</dbReference>
<evidence type="ECO:0000259" key="2">
    <source>
        <dbReference type="PROSITE" id="PS51123"/>
    </source>
</evidence>
<sequence>MRTFPVRVLWVVLVLGISGGLTLSARETSREPPREAVEEGLVFRYGHRPGEQYRIVGVNRQEIFLDDESLGMTEILTRLRVRLDEDRRVHGHYQISGEVDLGASIFAMDREEQVSFVQHPLGPQEVAASSFMPQVRDVPSFPERAVSPGESWEKPGREVYDFREGFGRSDPLVVPVRVSYTYRGRREFEGRSFPEILIRYSVFFRPSRGTPESGELRLMTGQFSQTLLWDVEAGRPHYYEETYSHFIQFHDGTRVELRGTADGRVVDAPPLERDRLRDDIEQSILDRNVADTTVRSDQQGVTIALEDIRFAPDSAELLDSEVEKLEWVAEILKAHPDRDVLVTGHTALAGTEEGRQRLSEERAQAVGAFFLERGVRTREQLLYQGKGAREPLDPEDTPRARRRNRRVEITIMEN</sequence>
<dbReference type="AlphaFoldDB" id="A0A2S4JVP3"/>
<dbReference type="InterPro" id="IPR050330">
    <property type="entry name" value="Bact_OuterMem_StrucFunc"/>
</dbReference>
<organism evidence="3 4">
    <name type="scientific">Alkalispirochaeta sphaeroplastigenens</name>
    <dbReference type="NCBI Taxonomy" id="1187066"/>
    <lineage>
        <taxon>Bacteria</taxon>
        <taxon>Pseudomonadati</taxon>
        <taxon>Spirochaetota</taxon>
        <taxon>Spirochaetia</taxon>
        <taxon>Spirochaetales</taxon>
        <taxon>Spirochaetaceae</taxon>
        <taxon>Alkalispirochaeta</taxon>
    </lineage>
</organism>
<name>A0A2S4JVP3_9SPIO</name>
<dbReference type="PANTHER" id="PTHR30329:SF21">
    <property type="entry name" value="LIPOPROTEIN YIAD-RELATED"/>
    <property type="match status" value="1"/>
</dbReference>
<accession>A0A2S4JVP3</accession>
<keyword evidence="4" id="KW-1185">Reference proteome</keyword>
<comment type="caution">
    <text evidence="3">The sequence shown here is derived from an EMBL/GenBank/DDBJ whole genome shotgun (WGS) entry which is preliminary data.</text>
</comment>
<dbReference type="PROSITE" id="PS51123">
    <property type="entry name" value="OMPA_2"/>
    <property type="match status" value="1"/>
</dbReference>
<reference evidence="4" key="1">
    <citation type="submission" date="2015-12" db="EMBL/GenBank/DDBJ databases">
        <authorList>
            <person name="Lodha T.D."/>
            <person name="Chintalapati S."/>
            <person name="Chintalapati V.R."/>
            <person name="Sravanthi T."/>
        </authorList>
    </citation>
    <scope>NUCLEOTIDE SEQUENCE [LARGE SCALE GENOMIC DNA]</scope>
    <source>
        <strain evidence="4">JC133</strain>
    </source>
</reference>
<dbReference type="InterPro" id="IPR036737">
    <property type="entry name" value="OmpA-like_sf"/>
</dbReference>
<keyword evidence="1" id="KW-0472">Membrane</keyword>
<proteinExistence type="predicted"/>
<feature type="domain" description="OmpA-like" evidence="2">
    <location>
        <begin position="297"/>
        <end position="414"/>
    </location>
</feature>
<dbReference type="SUPFAM" id="SSF103088">
    <property type="entry name" value="OmpA-like"/>
    <property type="match status" value="1"/>
</dbReference>
<protein>
    <recommendedName>
        <fullName evidence="2">OmpA-like domain-containing protein</fullName>
    </recommendedName>
</protein>
<dbReference type="Gene3D" id="3.30.1330.60">
    <property type="entry name" value="OmpA-like domain"/>
    <property type="match status" value="1"/>
</dbReference>
<evidence type="ECO:0000313" key="3">
    <source>
        <dbReference type="EMBL" id="POR03584.1"/>
    </source>
</evidence>
<evidence type="ECO:0000313" key="4">
    <source>
        <dbReference type="Proteomes" id="UP000237350"/>
    </source>
</evidence>
<dbReference type="CDD" id="cd07185">
    <property type="entry name" value="OmpA_C-like"/>
    <property type="match status" value="1"/>
</dbReference>
<dbReference type="InterPro" id="IPR006665">
    <property type="entry name" value="OmpA-like"/>
</dbReference>
<dbReference type="Proteomes" id="UP000237350">
    <property type="component" value="Unassembled WGS sequence"/>
</dbReference>
<dbReference type="EMBL" id="LPWH01000052">
    <property type="protein sequence ID" value="POR03584.1"/>
    <property type="molecule type" value="Genomic_DNA"/>
</dbReference>
<evidence type="ECO:0000256" key="1">
    <source>
        <dbReference type="PROSITE-ProRule" id="PRU00473"/>
    </source>
</evidence>
<dbReference type="PANTHER" id="PTHR30329">
    <property type="entry name" value="STATOR ELEMENT OF FLAGELLAR MOTOR COMPLEX"/>
    <property type="match status" value="1"/>
</dbReference>
<dbReference type="Pfam" id="PF00691">
    <property type="entry name" value="OmpA"/>
    <property type="match status" value="1"/>
</dbReference>